<evidence type="ECO:0000313" key="2">
    <source>
        <dbReference type="Proteomes" id="UP000439986"/>
    </source>
</evidence>
<organism evidence="1 2">
    <name type="scientific">Duganella aquatilis</name>
    <dbReference type="NCBI Taxonomy" id="2666082"/>
    <lineage>
        <taxon>Bacteria</taxon>
        <taxon>Pseudomonadati</taxon>
        <taxon>Pseudomonadota</taxon>
        <taxon>Betaproteobacteria</taxon>
        <taxon>Burkholderiales</taxon>
        <taxon>Oxalobacteraceae</taxon>
        <taxon>Telluria group</taxon>
        <taxon>Duganella</taxon>
    </lineage>
</organism>
<dbReference type="RefSeq" id="WP_154360018.1">
    <property type="nucleotide sequence ID" value="NZ_WKJL01000019.1"/>
</dbReference>
<protein>
    <submittedName>
        <fullName evidence="1">Uncharacterized protein</fullName>
    </submittedName>
</protein>
<evidence type="ECO:0000313" key="1">
    <source>
        <dbReference type="EMBL" id="MRW86762.1"/>
    </source>
</evidence>
<dbReference type="AlphaFoldDB" id="A0A844DCK0"/>
<comment type="caution">
    <text evidence="1">The sequence shown here is derived from an EMBL/GenBank/DDBJ whole genome shotgun (WGS) entry which is preliminary data.</text>
</comment>
<proteinExistence type="predicted"/>
<dbReference type="Proteomes" id="UP000439986">
    <property type="component" value="Unassembled WGS sequence"/>
</dbReference>
<sequence length="129" mass="14736">MNKNPKIINLALFFIFTILIFFLAGTARAGEIKIQCSALYIVIEKDENGKHTLSVTNDNDRDSARLNYRVYDKSISISENEIVWEHRLPSGIQTYTIDRVKGSMYSEWNGHIGKEFSCEAVDGPTKKKF</sequence>
<reference evidence="1 2" key="1">
    <citation type="submission" date="2019-11" db="EMBL/GenBank/DDBJ databases">
        <title>Novel species isolated from a subtropical stream in China.</title>
        <authorList>
            <person name="Lu H."/>
        </authorList>
    </citation>
    <scope>NUCLEOTIDE SEQUENCE [LARGE SCALE GENOMIC DNA]</scope>
    <source>
        <strain evidence="1 2">FT26W</strain>
    </source>
</reference>
<name>A0A844DCK0_9BURK</name>
<dbReference type="EMBL" id="WKJL01000019">
    <property type="protein sequence ID" value="MRW86762.1"/>
    <property type="molecule type" value="Genomic_DNA"/>
</dbReference>
<gene>
    <name evidence="1" type="ORF">GJ698_22075</name>
</gene>
<keyword evidence="2" id="KW-1185">Reference proteome</keyword>
<accession>A0A844DCK0</accession>